<gene>
    <name evidence="6" type="ORF">HBA54_10120</name>
</gene>
<keyword evidence="2" id="KW-0805">Transcription regulation</keyword>
<evidence type="ECO:0000256" key="4">
    <source>
        <dbReference type="ARBA" id="ARBA00023163"/>
    </source>
</evidence>
<dbReference type="Proteomes" id="UP000761264">
    <property type="component" value="Unassembled WGS sequence"/>
</dbReference>
<evidence type="ECO:0000259" key="5">
    <source>
        <dbReference type="PROSITE" id="PS50931"/>
    </source>
</evidence>
<dbReference type="Gene3D" id="1.10.10.10">
    <property type="entry name" value="Winged helix-like DNA-binding domain superfamily/Winged helix DNA-binding domain"/>
    <property type="match status" value="1"/>
</dbReference>
<dbReference type="FunFam" id="3.40.190.10:FF:000017">
    <property type="entry name" value="Glycine cleavage system transcriptional activator"/>
    <property type="match status" value="1"/>
</dbReference>
<dbReference type="SUPFAM" id="SSF53850">
    <property type="entry name" value="Periplasmic binding protein-like II"/>
    <property type="match status" value="1"/>
</dbReference>
<feature type="domain" description="HTH lysR-type" evidence="5">
    <location>
        <begin position="5"/>
        <end position="62"/>
    </location>
</feature>
<dbReference type="PRINTS" id="PR00039">
    <property type="entry name" value="HTHLYSR"/>
</dbReference>
<dbReference type="InterPro" id="IPR005119">
    <property type="entry name" value="LysR_subst-bd"/>
</dbReference>
<dbReference type="NCBIfam" id="NF008352">
    <property type="entry name" value="PRK11139.1"/>
    <property type="match status" value="1"/>
</dbReference>
<keyword evidence="3" id="KW-0238">DNA-binding</keyword>
<dbReference type="InterPro" id="IPR000847">
    <property type="entry name" value="LysR_HTH_N"/>
</dbReference>
<dbReference type="AlphaFoldDB" id="A0A967C392"/>
<evidence type="ECO:0000256" key="2">
    <source>
        <dbReference type="ARBA" id="ARBA00023015"/>
    </source>
</evidence>
<accession>A0A967C392</accession>
<keyword evidence="4" id="KW-0804">Transcription</keyword>
<evidence type="ECO:0000313" key="6">
    <source>
        <dbReference type="EMBL" id="NIA68948.1"/>
    </source>
</evidence>
<dbReference type="GO" id="GO:0003700">
    <property type="term" value="F:DNA-binding transcription factor activity"/>
    <property type="evidence" value="ECO:0007669"/>
    <property type="project" value="InterPro"/>
</dbReference>
<dbReference type="PROSITE" id="PS50931">
    <property type="entry name" value="HTH_LYSR"/>
    <property type="match status" value="1"/>
</dbReference>
<protein>
    <submittedName>
        <fullName evidence="6">Transcriptional regulator GcvA</fullName>
    </submittedName>
</protein>
<evidence type="ECO:0000256" key="3">
    <source>
        <dbReference type="ARBA" id="ARBA00023125"/>
    </source>
</evidence>
<dbReference type="SUPFAM" id="SSF46785">
    <property type="entry name" value="Winged helix' DNA-binding domain"/>
    <property type="match status" value="1"/>
</dbReference>
<organism evidence="6 7">
    <name type="scientific">Pelagibius litoralis</name>
    <dbReference type="NCBI Taxonomy" id="374515"/>
    <lineage>
        <taxon>Bacteria</taxon>
        <taxon>Pseudomonadati</taxon>
        <taxon>Pseudomonadota</taxon>
        <taxon>Alphaproteobacteria</taxon>
        <taxon>Rhodospirillales</taxon>
        <taxon>Rhodovibrionaceae</taxon>
        <taxon>Pelagibius</taxon>
    </lineage>
</organism>
<dbReference type="GO" id="GO:0006351">
    <property type="term" value="P:DNA-templated transcription"/>
    <property type="evidence" value="ECO:0007669"/>
    <property type="project" value="TreeGrafter"/>
</dbReference>
<dbReference type="InterPro" id="IPR036388">
    <property type="entry name" value="WH-like_DNA-bd_sf"/>
</dbReference>
<dbReference type="PANTHER" id="PTHR30537">
    <property type="entry name" value="HTH-TYPE TRANSCRIPTIONAL REGULATOR"/>
    <property type="match status" value="1"/>
</dbReference>
<comment type="caution">
    <text evidence="6">The sequence shown here is derived from an EMBL/GenBank/DDBJ whole genome shotgun (WGS) entry which is preliminary data.</text>
</comment>
<proteinExistence type="inferred from homology"/>
<evidence type="ECO:0000313" key="7">
    <source>
        <dbReference type="Proteomes" id="UP000761264"/>
    </source>
</evidence>
<sequence>MKELPPLNALRAFEAGARHLSFTKAAEELHVTQAAVSHQVKALETHLGFPLFKRLIRRLILTDQGRALYPVVNESFGRIAEVAGKLRHDGESRILTVSITPAFGAKWLIHHLPRFWAQHPEIDLRIHHSIQTTDLRHDDVDVAIRFGAGRWEGLISEFLLRVDYIPVCSPALLDGKNALRRPSDLRHHTLLHEDDHDGWIQWLAVAGVTDIDPRRGPIIDDATVILHAAAEGQGVALGRTSLIAEDLETGRLVKPFDLTVLSDLAYHLVYLPGALESPKVKAFRDFLVTAAHVEPADV</sequence>
<dbReference type="FunFam" id="1.10.10.10:FF:000038">
    <property type="entry name" value="Glycine cleavage system transcriptional activator"/>
    <property type="match status" value="1"/>
</dbReference>
<dbReference type="InterPro" id="IPR058163">
    <property type="entry name" value="LysR-type_TF_proteobact-type"/>
</dbReference>
<dbReference type="Pfam" id="PF00126">
    <property type="entry name" value="HTH_1"/>
    <property type="match status" value="1"/>
</dbReference>
<dbReference type="GO" id="GO:0043565">
    <property type="term" value="F:sequence-specific DNA binding"/>
    <property type="evidence" value="ECO:0007669"/>
    <property type="project" value="TreeGrafter"/>
</dbReference>
<evidence type="ECO:0000256" key="1">
    <source>
        <dbReference type="ARBA" id="ARBA00009437"/>
    </source>
</evidence>
<keyword evidence="7" id="KW-1185">Reference proteome</keyword>
<dbReference type="CDD" id="cd08432">
    <property type="entry name" value="PBP2_GcdR_TrpI_HvrB_AmpR_like"/>
    <property type="match status" value="1"/>
</dbReference>
<comment type="similarity">
    <text evidence="1">Belongs to the LysR transcriptional regulatory family.</text>
</comment>
<dbReference type="Pfam" id="PF03466">
    <property type="entry name" value="LysR_substrate"/>
    <property type="match status" value="1"/>
</dbReference>
<dbReference type="InterPro" id="IPR036390">
    <property type="entry name" value="WH_DNA-bd_sf"/>
</dbReference>
<name>A0A967C392_9PROT</name>
<dbReference type="EMBL" id="JAAQPH010000006">
    <property type="protein sequence ID" value="NIA68948.1"/>
    <property type="molecule type" value="Genomic_DNA"/>
</dbReference>
<reference evidence="6" key="1">
    <citation type="submission" date="2020-03" db="EMBL/GenBank/DDBJ databases">
        <title>Genome of Pelagibius litoralis DSM 21314T.</title>
        <authorList>
            <person name="Wang G."/>
        </authorList>
    </citation>
    <scope>NUCLEOTIDE SEQUENCE</scope>
    <source>
        <strain evidence="6">DSM 21314</strain>
    </source>
</reference>
<dbReference type="RefSeq" id="WP_167224046.1">
    <property type="nucleotide sequence ID" value="NZ_JAAQPH010000006.1"/>
</dbReference>
<dbReference type="Gene3D" id="3.40.190.10">
    <property type="entry name" value="Periplasmic binding protein-like II"/>
    <property type="match status" value="2"/>
</dbReference>
<dbReference type="PANTHER" id="PTHR30537:SF74">
    <property type="entry name" value="HTH-TYPE TRANSCRIPTIONAL REGULATOR TRPI"/>
    <property type="match status" value="1"/>
</dbReference>